<reference evidence="3" key="1">
    <citation type="journal article" date="2019" name="Int. J. Syst. Evol. Microbiol.">
        <title>The Global Catalogue of Microorganisms (GCM) 10K type strain sequencing project: providing services to taxonomists for standard genome sequencing and annotation.</title>
        <authorList>
            <consortium name="The Broad Institute Genomics Platform"/>
            <consortium name="The Broad Institute Genome Sequencing Center for Infectious Disease"/>
            <person name="Wu L."/>
            <person name="Ma J."/>
        </authorList>
    </citation>
    <scope>NUCLEOTIDE SEQUENCE [LARGE SCALE GENOMIC DNA]</scope>
    <source>
        <strain evidence="3">JCM 3399</strain>
    </source>
</reference>
<evidence type="ECO:0000313" key="3">
    <source>
        <dbReference type="Proteomes" id="UP000654471"/>
    </source>
</evidence>
<dbReference type="InterPro" id="IPR011856">
    <property type="entry name" value="tRNA_endonuc-like_dom_sf"/>
</dbReference>
<keyword evidence="3" id="KW-1185">Reference proteome</keyword>
<comment type="caution">
    <text evidence="2">The sequence shown here is derived from an EMBL/GenBank/DDBJ whole genome shotgun (WGS) entry which is preliminary data.</text>
</comment>
<accession>A0ABQ2UWD6</accession>
<dbReference type="Gene3D" id="3.40.1350.10">
    <property type="match status" value="1"/>
</dbReference>
<proteinExistence type="predicted"/>
<name>A0ABQ2UWD6_9ACTN</name>
<dbReference type="Proteomes" id="UP000654471">
    <property type="component" value="Unassembled WGS sequence"/>
</dbReference>
<dbReference type="Pfam" id="PF18899">
    <property type="entry name" value="DUF5655"/>
    <property type="match status" value="1"/>
</dbReference>
<dbReference type="EMBL" id="BMRP01000005">
    <property type="protein sequence ID" value="GGU54994.1"/>
    <property type="molecule type" value="Genomic_DNA"/>
</dbReference>
<feature type="domain" description="DUF5655" evidence="1">
    <location>
        <begin position="246"/>
        <end position="345"/>
    </location>
</feature>
<evidence type="ECO:0000313" key="2">
    <source>
        <dbReference type="EMBL" id="GGU54994.1"/>
    </source>
</evidence>
<sequence length="348" mass="37944">MWDLLIPGNRGTLVRPGGSDVASHTIFTGPKTLAETILPPFGVGDLRAEEGKVSGLKLFHTTNSGVTEVMPRLAAVEADVQDLVEAHMETMLGVTFLASEYVIDCVDGGRIDSLGLDENGAPVIVEYKRGTDAGVINQGLYYMAWLTNHKDAFRNLVRDRLGGTAASQILWSAPRLICVAGDFTRYDAHAVREHRRSIDLVRYRYFGSDHFGLETVASVTGHSASAKRVRRRAAGAPPVRMQGGAMAELAEAVDEVLVGLGDGVTRVQRKQYAAYQRLRNFACVCPPQQKKLLVYLKADPKEVDLVSGFTRDVTGLGHHGTGDLELQLRTERDLERAGDLLRLSYAAA</sequence>
<gene>
    <name evidence="2" type="ORF">GCM10010211_19600</name>
</gene>
<dbReference type="InterPro" id="IPR043714">
    <property type="entry name" value="DUF5655"/>
</dbReference>
<organism evidence="2 3">
    <name type="scientific">Streptomyces albospinus</name>
    <dbReference type="NCBI Taxonomy" id="285515"/>
    <lineage>
        <taxon>Bacteria</taxon>
        <taxon>Bacillati</taxon>
        <taxon>Actinomycetota</taxon>
        <taxon>Actinomycetes</taxon>
        <taxon>Kitasatosporales</taxon>
        <taxon>Streptomycetaceae</taxon>
        <taxon>Streptomyces</taxon>
    </lineage>
</organism>
<protein>
    <submittedName>
        <fullName evidence="2">Transporter</fullName>
    </submittedName>
</protein>
<evidence type="ECO:0000259" key="1">
    <source>
        <dbReference type="Pfam" id="PF18899"/>
    </source>
</evidence>